<keyword evidence="3" id="KW-1185">Reference proteome</keyword>
<keyword evidence="1" id="KW-0812">Transmembrane</keyword>
<keyword evidence="1" id="KW-1133">Transmembrane helix</keyword>
<name>A0A8H3IMP3_9LECA</name>
<protein>
    <submittedName>
        <fullName evidence="2">Uncharacterized protein</fullName>
    </submittedName>
</protein>
<accession>A0A8H3IMP3</accession>
<feature type="transmembrane region" description="Helical" evidence="1">
    <location>
        <begin position="12"/>
        <end position="32"/>
    </location>
</feature>
<dbReference type="Proteomes" id="UP000664521">
    <property type="component" value="Unassembled WGS sequence"/>
</dbReference>
<organism evidence="2 3">
    <name type="scientific">Heterodermia speciosa</name>
    <dbReference type="NCBI Taxonomy" id="116794"/>
    <lineage>
        <taxon>Eukaryota</taxon>
        <taxon>Fungi</taxon>
        <taxon>Dikarya</taxon>
        <taxon>Ascomycota</taxon>
        <taxon>Pezizomycotina</taxon>
        <taxon>Lecanoromycetes</taxon>
        <taxon>OSLEUM clade</taxon>
        <taxon>Lecanoromycetidae</taxon>
        <taxon>Caliciales</taxon>
        <taxon>Physciaceae</taxon>
        <taxon>Heterodermia</taxon>
    </lineage>
</organism>
<sequence>MLKYPARYFRLISILQILYAAICLTAPLSLLGGNGSISFLQPSANITGNATILPDVENSTALAASPYWPSYRYDVPNTNTWLRFRFQRAHKIEHNALVLSLISAIDEARTDVSIFGGAMPVNEKEGPFNQHVKGCMFTISSTINPNKVRSMTYSMRLDTLVGLYNVLVKAKREMAAEFIIYYEGLGLVGVGTIDKERRIPSTQ</sequence>
<reference evidence="2" key="1">
    <citation type="submission" date="2021-03" db="EMBL/GenBank/DDBJ databases">
        <authorList>
            <person name="Tagirdzhanova G."/>
        </authorList>
    </citation>
    <scope>NUCLEOTIDE SEQUENCE</scope>
</reference>
<proteinExistence type="predicted"/>
<evidence type="ECO:0000256" key="1">
    <source>
        <dbReference type="SAM" id="Phobius"/>
    </source>
</evidence>
<gene>
    <name evidence="2" type="ORF">HETSPECPRED_008728</name>
</gene>
<dbReference type="EMBL" id="CAJPDS010000069">
    <property type="protein sequence ID" value="CAF9933652.1"/>
    <property type="molecule type" value="Genomic_DNA"/>
</dbReference>
<dbReference type="OrthoDB" id="5320781at2759"/>
<evidence type="ECO:0000313" key="3">
    <source>
        <dbReference type="Proteomes" id="UP000664521"/>
    </source>
</evidence>
<evidence type="ECO:0000313" key="2">
    <source>
        <dbReference type="EMBL" id="CAF9933652.1"/>
    </source>
</evidence>
<keyword evidence="1" id="KW-0472">Membrane</keyword>
<comment type="caution">
    <text evidence="2">The sequence shown here is derived from an EMBL/GenBank/DDBJ whole genome shotgun (WGS) entry which is preliminary data.</text>
</comment>
<dbReference type="AlphaFoldDB" id="A0A8H3IMP3"/>